<gene>
    <name evidence="1" type="ORF">LCGC14_2340510</name>
</gene>
<dbReference type="AlphaFoldDB" id="A0A0F9EPW6"/>
<dbReference type="EMBL" id="LAZR01033848">
    <property type="protein sequence ID" value="KKL46940.1"/>
    <property type="molecule type" value="Genomic_DNA"/>
</dbReference>
<proteinExistence type="predicted"/>
<protein>
    <submittedName>
        <fullName evidence="1">Uncharacterized protein</fullName>
    </submittedName>
</protein>
<accession>A0A0F9EPW6</accession>
<sequence length="89" mass="10125">MHCPGSTPGWGAKLNYSRKINTMIEKLENWSFPDTKLVPDGNRHTKDVPDISARNIGVLINKINELIEGIRELTEKVDYLKSKDDMTLI</sequence>
<comment type="caution">
    <text evidence="1">The sequence shown here is derived from an EMBL/GenBank/DDBJ whole genome shotgun (WGS) entry which is preliminary data.</text>
</comment>
<reference evidence="1" key="1">
    <citation type="journal article" date="2015" name="Nature">
        <title>Complex archaea that bridge the gap between prokaryotes and eukaryotes.</title>
        <authorList>
            <person name="Spang A."/>
            <person name="Saw J.H."/>
            <person name="Jorgensen S.L."/>
            <person name="Zaremba-Niedzwiedzka K."/>
            <person name="Martijn J."/>
            <person name="Lind A.E."/>
            <person name="van Eijk R."/>
            <person name="Schleper C."/>
            <person name="Guy L."/>
            <person name="Ettema T.J."/>
        </authorList>
    </citation>
    <scope>NUCLEOTIDE SEQUENCE</scope>
</reference>
<name>A0A0F9EPW6_9ZZZZ</name>
<organism evidence="1">
    <name type="scientific">marine sediment metagenome</name>
    <dbReference type="NCBI Taxonomy" id="412755"/>
    <lineage>
        <taxon>unclassified sequences</taxon>
        <taxon>metagenomes</taxon>
        <taxon>ecological metagenomes</taxon>
    </lineage>
</organism>
<evidence type="ECO:0000313" key="1">
    <source>
        <dbReference type="EMBL" id="KKL46940.1"/>
    </source>
</evidence>